<dbReference type="EMBL" id="CP001949">
    <property type="protein sequence ID" value="ADM12039.1"/>
    <property type="molecule type" value="Genomic_DNA"/>
</dbReference>
<comment type="similarity">
    <text evidence="1 4">Belongs to the eukaryotic ribosomal protein eS25 family.</text>
</comment>
<accession>E0S8Q3</accession>
<evidence type="ECO:0000313" key="7">
    <source>
        <dbReference type="EMBL" id="ADM12039.1"/>
    </source>
</evidence>
<name>E0S8Q3_ENCIT</name>
<evidence type="ECO:0000256" key="3">
    <source>
        <dbReference type="ARBA" id="ARBA00023274"/>
    </source>
</evidence>
<keyword evidence="8" id="KW-1185">Reference proteome</keyword>
<dbReference type="PANTHER" id="PTHR12850">
    <property type="entry name" value="40S RIBOSOMAL PROTEIN S25"/>
    <property type="match status" value="1"/>
</dbReference>
<feature type="compositionally biased region" description="Basic and acidic residues" evidence="5">
    <location>
        <begin position="26"/>
        <end position="35"/>
    </location>
</feature>
<dbReference type="GeneID" id="9698227"/>
<dbReference type="KEGG" id="ein:Eint_081040"/>
<evidence type="ECO:0000313" key="6">
    <source>
        <dbReference type="EMBL" id="ADM12036.1"/>
    </source>
</evidence>
<dbReference type="AlphaFoldDB" id="E0S8Q3"/>
<keyword evidence="3 4" id="KW-0687">Ribonucleoprotein</keyword>
<evidence type="ECO:0000256" key="5">
    <source>
        <dbReference type="SAM" id="MobiDB-lite"/>
    </source>
</evidence>
<protein>
    <recommendedName>
        <fullName evidence="4">40S ribosomal protein S25</fullName>
    </recommendedName>
</protein>
<dbReference type="OrthoDB" id="10263513at2759"/>
<evidence type="ECO:0000313" key="8">
    <source>
        <dbReference type="Proteomes" id="UP000002313"/>
    </source>
</evidence>
<dbReference type="GO" id="GO:0005840">
    <property type="term" value="C:ribosome"/>
    <property type="evidence" value="ECO:0007669"/>
    <property type="project" value="UniProtKB-KW"/>
</dbReference>
<dbReference type="KEGG" id="ein:Eint_081070"/>
<reference evidence="6" key="3">
    <citation type="submission" date="2014-03" db="EMBL/GenBank/DDBJ databases">
        <authorList>
            <person name="Corradi N."/>
            <person name="Pombert J.-F."/>
            <person name="Keeling P.J."/>
        </authorList>
    </citation>
    <scope>NUCLEOTIDE SEQUENCE</scope>
    <source>
        <strain evidence="6">ATCC 50506</strain>
    </source>
</reference>
<dbReference type="Gene3D" id="3.30.63.20">
    <property type="match status" value="1"/>
</dbReference>
<keyword evidence="2 4" id="KW-0689">Ribosomal protein</keyword>
<evidence type="ECO:0000256" key="1">
    <source>
        <dbReference type="ARBA" id="ARBA00009106"/>
    </source>
</evidence>
<dbReference type="Proteomes" id="UP000002313">
    <property type="component" value="Chromosome VIII"/>
</dbReference>
<dbReference type="RefSeq" id="XP_003073396.1">
    <property type="nucleotide sequence ID" value="XM_003073350.1"/>
</dbReference>
<organism evidence="6 8">
    <name type="scientific">Encephalitozoon intestinalis (strain ATCC 50506)</name>
    <name type="common">Microsporidian parasite</name>
    <name type="synonym">Septata intestinalis</name>
    <dbReference type="NCBI Taxonomy" id="876142"/>
    <lineage>
        <taxon>Eukaryota</taxon>
        <taxon>Fungi</taxon>
        <taxon>Fungi incertae sedis</taxon>
        <taxon>Microsporidia</taxon>
        <taxon>Unikaryonidae</taxon>
        <taxon>Encephalitozoon</taxon>
    </lineage>
</organism>
<dbReference type="RefSeq" id="XP_003073399.1">
    <property type="nucleotide sequence ID" value="XM_003073353.1"/>
</dbReference>
<reference evidence="6 8" key="1">
    <citation type="journal article" date="2010" name="Nat. Commun.">
        <title>The complete sequence of the smallest known nuclear genome from the microsporidian Encephalitozoon intestinalis.</title>
        <authorList>
            <person name="Corradi N."/>
            <person name="Pombert J.-F."/>
            <person name="Farinelli L."/>
            <person name="Didier E.S."/>
            <person name="Keeling P.J."/>
        </authorList>
    </citation>
    <scope>NUCLEOTIDE SEQUENCE [LARGE SCALE GENOMIC DNA]</scope>
    <source>
        <strain evidence="6 8">ATCC 50506</strain>
    </source>
</reference>
<dbReference type="VEuPathDB" id="MicrosporidiaDB:Eint_081070"/>
<reference evidence="6" key="2">
    <citation type="journal article" date="2012" name="Proc. Natl. Acad. Sci. U.S.A.">
        <title>Gain and loss of multiple functionally related, horizontally transferred genes in the reduced genomes of two microsporidian parasites.</title>
        <authorList>
            <person name="Pombert J.-F."/>
            <person name="Selman M."/>
            <person name="Burki F."/>
            <person name="Bardell F.T."/>
            <person name="Farinelli L."/>
            <person name="Solter L.F."/>
            <person name="Whitman D.W."/>
            <person name="Weiss L.M."/>
            <person name="Corradi N."/>
            <person name="Keeling P.J."/>
        </authorList>
    </citation>
    <scope>NUCLEOTIDE SEQUENCE</scope>
    <source>
        <strain evidence="6">ATCC 50506</strain>
    </source>
</reference>
<sequence length="108" mass="12051">MAKKIQESKEKKALKAMSGTRKDKKKWSDGKKKEEVRRGVTVTEELLSKVRKDVCRASVVTRYGVGSKYNLNLGVAENVLRHLASEGVIEKVLGNSRMTVYAGSPQEK</sequence>
<feature type="region of interest" description="Disordered" evidence="5">
    <location>
        <begin position="1"/>
        <end position="35"/>
    </location>
</feature>
<evidence type="ECO:0000256" key="2">
    <source>
        <dbReference type="ARBA" id="ARBA00022980"/>
    </source>
</evidence>
<dbReference type="EMBL" id="CP001949">
    <property type="protein sequence ID" value="ADM12036.1"/>
    <property type="molecule type" value="Genomic_DNA"/>
</dbReference>
<dbReference type="VEuPathDB" id="MicrosporidiaDB:Eint_081040"/>
<dbReference type="Pfam" id="PF03297">
    <property type="entry name" value="Ribosomal_S25"/>
    <property type="match status" value="1"/>
</dbReference>
<feature type="compositionally biased region" description="Basic and acidic residues" evidence="5">
    <location>
        <begin position="1"/>
        <end position="13"/>
    </location>
</feature>
<dbReference type="HOGENOM" id="CLU_129470_3_0_1"/>
<dbReference type="InterPro" id="IPR004977">
    <property type="entry name" value="Ribosomal_eS25"/>
</dbReference>
<proteinExistence type="inferred from homology"/>
<dbReference type="GeneID" id="9698224"/>
<evidence type="ECO:0000256" key="4">
    <source>
        <dbReference type="RuleBase" id="RU366057"/>
    </source>
</evidence>
<dbReference type="GO" id="GO:1990904">
    <property type="term" value="C:ribonucleoprotein complex"/>
    <property type="evidence" value="ECO:0007669"/>
    <property type="project" value="UniProtKB-KW"/>
</dbReference>
<gene>
    <name evidence="6" type="ORF">Eint_081040</name>
    <name evidence="7" type="ORF">Eint_081070</name>
</gene>